<feature type="region of interest" description="Disordered" evidence="1">
    <location>
        <begin position="1"/>
        <end position="38"/>
    </location>
</feature>
<feature type="domain" description="PPIase cyclophilin-type" evidence="2">
    <location>
        <begin position="98"/>
        <end position="317"/>
    </location>
</feature>
<comment type="caution">
    <text evidence="3">The sequence shown here is derived from an EMBL/GenBank/DDBJ whole genome shotgun (WGS) entry which is preliminary data.</text>
</comment>
<dbReference type="OrthoDB" id="252722at2759"/>
<keyword evidence="4" id="KW-1185">Reference proteome</keyword>
<dbReference type="STRING" id="307507.A0A2V0P5S5"/>
<evidence type="ECO:0000313" key="4">
    <source>
        <dbReference type="Proteomes" id="UP000247498"/>
    </source>
</evidence>
<dbReference type="AlphaFoldDB" id="A0A2V0P5S5"/>
<dbReference type="InParanoid" id="A0A2V0P5S5"/>
<dbReference type="Gene3D" id="2.40.100.10">
    <property type="entry name" value="Cyclophilin-like"/>
    <property type="match status" value="1"/>
</dbReference>
<evidence type="ECO:0000313" key="3">
    <source>
        <dbReference type="EMBL" id="GBF92527.1"/>
    </source>
</evidence>
<protein>
    <submittedName>
        <fullName evidence="3">Peptidyl-prolyl cis-trans isomerase, chloroplastic</fullName>
    </submittedName>
</protein>
<dbReference type="Proteomes" id="UP000247498">
    <property type="component" value="Unassembled WGS sequence"/>
</dbReference>
<dbReference type="Pfam" id="PF00160">
    <property type="entry name" value="Pro_isomerase"/>
    <property type="match status" value="1"/>
</dbReference>
<organism evidence="3 4">
    <name type="scientific">Raphidocelis subcapitata</name>
    <dbReference type="NCBI Taxonomy" id="307507"/>
    <lineage>
        <taxon>Eukaryota</taxon>
        <taxon>Viridiplantae</taxon>
        <taxon>Chlorophyta</taxon>
        <taxon>core chlorophytes</taxon>
        <taxon>Chlorophyceae</taxon>
        <taxon>CS clade</taxon>
        <taxon>Sphaeropleales</taxon>
        <taxon>Selenastraceae</taxon>
        <taxon>Raphidocelis</taxon>
    </lineage>
</organism>
<dbReference type="GO" id="GO:0009507">
    <property type="term" value="C:chloroplast"/>
    <property type="evidence" value="ECO:0007669"/>
    <property type="project" value="TreeGrafter"/>
</dbReference>
<dbReference type="InterPro" id="IPR002130">
    <property type="entry name" value="Cyclophilin-type_PPIase_dom"/>
</dbReference>
<gene>
    <name evidence="3" type="ORF">Rsub_05141</name>
</gene>
<keyword evidence="3" id="KW-0413">Isomerase</keyword>
<dbReference type="SUPFAM" id="SSF50891">
    <property type="entry name" value="Cyclophilin-like"/>
    <property type="match status" value="1"/>
</dbReference>
<proteinExistence type="predicted"/>
<accession>A0A2V0P5S5</accession>
<evidence type="ECO:0000259" key="2">
    <source>
        <dbReference type="PROSITE" id="PS50072"/>
    </source>
</evidence>
<reference evidence="3 4" key="1">
    <citation type="journal article" date="2018" name="Sci. Rep.">
        <title>Raphidocelis subcapitata (=Pseudokirchneriella subcapitata) provides an insight into genome evolution and environmental adaptations in the Sphaeropleales.</title>
        <authorList>
            <person name="Suzuki S."/>
            <person name="Yamaguchi H."/>
            <person name="Nakajima N."/>
            <person name="Kawachi M."/>
        </authorList>
    </citation>
    <scope>NUCLEOTIDE SEQUENCE [LARGE SCALE GENOMIC DNA]</scope>
    <source>
        <strain evidence="3 4">NIES-35</strain>
    </source>
</reference>
<dbReference type="InterPro" id="IPR044185">
    <property type="entry name" value="CYP26-2-like"/>
</dbReference>
<dbReference type="PANTHER" id="PTHR47724:SF1">
    <property type="entry name" value="PEPTIDYL-PROLYL CIS-TRANS ISOMERASE CYP26-2, CHLOROPLASTIC"/>
    <property type="match status" value="1"/>
</dbReference>
<dbReference type="FunCoup" id="A0A2V0P5S5">
    <property type="interactions" value="562"/>
</dbReference>
<dbReference type="EMBL" id="BDRX01000033">
    <property type="protein sequence ID" value="GBF92527.1"/>
    <property type="molecule type" value="Genomic_DNA"/>
</dbReference>
<dbReference type="GO" id="GO:0003755">
    <property type="term" value="F:peptidyl-prolyl cis-trans isomerase activity"/>
    <property type="evidence" value="ECO:0007669"/>
    <property type="project" value="InterPro"/>
</dbReference>
<dbReference type="PANTHER" id="PTHR47724">
    <property type="entry name" value="PEPTIDYL-PROLYL CIS-TRANS ISOMERASE CYP26-2, CHLOROPLASTIC"/>
    <property type="match status" value="1"/>
</dbReference>
<name>A0A2V0P5S5_9CHLO</name>
<sequence>MHVPCAAPSASGRTSTRLAGAPAPKGAQPRRGAAARAAAAPTRRELLIDGTAALLLLATPARAAEDGAPAAVAEPAAAAVDAPSAPAASTSGSGQQVYLDVKVEGQKLGRITIELLPSVAPVGAARFADLAVGKQGVSYRLARFDRVTESYVRCEGAKSLSYVADGESPIAGGDSTADLEAEMASPAALRHDAAGLVSLSVKEEKEREVKERLVAMRGKLVTVKTVAGEAPNGSSFAITLGAAPELDATNLVVGCVVGGMEEVVARLAALPRSKVRDEWFDKPFFEAGKAIGDKRAIVAEKGFNRPFKRAIVSAAGLA</sequence>
<evidence type="ECO:0000256" key="1">
    <source>
        <dbReference type="SAM" id="MobiDB-lite"/>
    </source>
</evidence>
<dbReference type="InterPro" id="IPR029000">
    <property type="entry name" value="Cyclophilin-like_dom_sf"/>
</dbReference>
<dbReference type="PROSITE" id="PS50072">
    <property type="entry name" value="CSA_PPIASE_2"/>
    <property type="match status" value="1"/>
</dbReference>
<feature type="compositionally biased region" description="Low complexity" evidence="1">
    <location>
        <begin position="19"/>
        <end position="38"/>
    </location>
</feature>